<comment type="similarity">
    <text evidence="2">Belongs to the SLC34A transporter family.</text>
</comment>
<feature type="transmembrane region" description="Helical" evidence="8">
    <location>
        <begin position="229"/>
        <end position="252"/>
    </location>
</feature>
<sequence length="469" mass="52207">LSKDAITNIAQGASAENEEDHAIMLLCCDKKPPPVCCKDKLKTLDFIKTGVNYTDQQKQDVCFQASRRWCNFDTFFVNHTFVFALELTDLHCYFGFLNLSSTAAFPMIKDHALVCQNVSSCFTSQSHSYNPTACAGAWINETRRNTTWAESFSCTKWASDVVGQTCSDECDYLFRGLYPTLSDKAIGGILLVISLAILCLCLVCIVKLLHSLLQGPMAMIIKKFINADFPGCFGYFTGYLAILIGAGLTIVVQSSSIFTSTLTPLVGIGVIELERMYPLTLGSNIGTTTTAILSALASPSDKMKNALQVSFCHLFFNITGIVIFYPIPALRFPLPLARFLGNRTAKYRWFAIVYILVVFFLMPGLVFALSVPGWYVLLAVLGPVVVLAIIVCVIKCLQEKRPEALPAKLQNWKFLPLGLRSLEPYDRVMQKVFFCKRFKDQDSKAETNCKGTQQHTHDVQENVTDNTRL</sequence>
<evidence type="ECO:0000256" key="3">
    <source>
        <dbReference type="ARBA" id="ARBA00022475"/>
    </source>
</evidence>
<evidence type="ECO:0000256" key="4">
    <source>
        <dbReference type="ARBA" id="ARBA00022692"/>
    </source>
</evidence>
<keyword evidence="6 8" id="KW-0472">Membrane</keyword>
<evidence type="ECO:0008006" key="11">
    <source>
        <dbReference type="Google" id="ProtNLM"/>
    </source>
</evidence>
<dbReference type="EMBL" id="CAJHNH020002465">
    <property type="protein sequence ID" value="CAG5126820.1"/>
    <property type="molecule type" value="Genomic_DNA"/>
</dbReference>
<comment type="caution">
    <text evidence="9">The sequence shown here is derived from an EMBL/GenBank/DDBJ whole genome shotgun (WGS) entry which is preliminary data.</text>
</comment>
<comment type="subcellular location">
    <subcellularLocation>
        <location evidence="1">Apical cell membrane</location>
        <topology evidence="1">Multi-pass membrane protein</topology>
    </subcellularLocation>
</comment>
<keyword evidence="10" id="KW-1185">Reference proteome</keyword>
<reference evidence="9" key="1">
    <citation type="submission" date="2021-04" db="EMBL/GenBank/DDBJ databases">
        <authorList>
            <consortium name="Molecular Ecology Group"/>
        </authorList>
    </citation>
    <scope>NUCLEOTIDE SEQUENCE</scope>
</reference>
<dbReference type="GO" id="GO:0005436">
    <property type="term" value="F:sodium:phosphate symporter activity"/>
    <property type="evidence" value="ECO:0007669"/>
    <property type="project" value="InterPro"/>
</dbReference>
<evidence type="ECO:0000256" key="8">
    <source>
        <dbReference type="SAM" id="Phobius"/>
    </source>
</evidence>
<dbReference type="InterPro" id="IPR003841">
    <property type="entry name" value="Na/Pi_transpt"/>
</dbReference>
<feature type="transmembrane region" description="Helical" evidence="8">
    <location>
        <begin position="347"/>
        <end position="368"/>
    </location>
</feature>
<feature type="non-terminal residue" evidence="9">
    <location>
        <position position="1"/>
    </location>
</feature>
<dbReference type="Pfam" id="PF02690">
    <property type="entry name" value="Na_Pi_cotrans"/>
    <property type="match status" value="1"/>
</dbReference>
<dbReference type="PANTHER" id="PTHR10010:SF46">
    <property type="entry name" value="SODIUM-DEPENDENT PHOSPHATE TRANSPORT PROTEIN 2B"/>
    <property type="match status" value="1"/>
</dbReference>
<dbReference type="GO" id="GO:0044341">
    <property type="term" value="P:sodium-dependent phosphate transport"/>
    <property type="evidence" value="ECO:0007669"/>
    <property type="project" value="InterPro"/>
</dbReference>
<dbReference type="PANTHER" id="PTHR10010">
    <property type="entry name" value="SOLUTE CARRIER FAMILY 34 SODIUM PHOSPHATE , MEMBER 2-RELATED"/>
    <property type="match status" value="1"/>
</dbReference>
<evidence type="ECO:0000256" key="2">
    <source>
        <dbReference type="ARBA" id="ARBA00005808"/>
    </source>
</evidence>
<name>A0A8S3ZGK0_9EUPU</name>
<evidence type="ECO:0000313" key="9">
    <source>
        <dbReference type="EMBL" id="CAG5126820.1"/>
    </source>
</evidence>
<feature type="transmembrane region" description="Helical" evidence="8">
    <location>
        <begin position="306"/>
        <end position="327"/>
    </location>
</feature>
<evidence type="ECO:0000256" key="6">
    <source>
        <dbReference type="ARBA" id="ARBA00023136"/>
    </source>
</evidence>
<dbReference type="OrthoDB" id="76259at2759"/>
<keyword evidence="3" id="KW-1003">Cell membrane</keyword>
<evidence type="ECO:0000313" key="10">
    <source>
        <dbReference type="Proteomes" id="UP000678393"/>
    </source>
</evidence>
<evidence type="ECO:0000256" key="5">
    <source>
        <dbReference type="ARBA" id="ARBA00022989"/>
    </source>
</evidence>
<feature type="region of interest" description="Disordered" evidence="7">
    <location>
        <begin position="446"/>
        <end position="469"/>
    </location>
</feature>
<gene>
    <name evidence="9" type="ORF">CUNI_LOCUS12378</name>
</gene>
<feature type="transmembrane region" description="Helical" evidence="8">
    <location>
        <begin position="185"/>
        <end position="209"/>
    </location>
</feature>
<dbReference type="Proteomes" id="UP000678393">
    <property type="component" value="Unassembled WGS sequence"/>
</dbReference>
<evidence type="ECO:0000256" key="1">
    <source>
        <dbReference type="ARBA" id="ARBA00004424"/>
    </source>
</evidence>
<evidence type="ECO:0000256" key="7">
    <source>
        <dbReference type="SAM" id="MobiDB-lite"/>
    </source>
</evidence>
<keyword evidence="5 8" id="KW-1133">Transmembrane helix</keyword>
<dbReference type="GO" id="GO:0016324">
    <property type="term" value="C:apical plasma membrane"/>
    <property type="evidence" value="ECO:0007669"/>
    <property type="project" value="UniProtKB-SubCell"/>
</dbReference>
<accession>A0A8S3ZGK0</accession>
<keyword evidence="4 8" id="KW-0812">Transmembrane</keyword>
<feature type="transmembrane region" description="Helical" evidence="8">
    <location>
        <begin position="374"/>
        <end position="394"/>
    </location>
</feature>
<proteinExistence type="inferred from homology"/>
<dbReference type="AlphaFoldDB" id="A0A8S3ZGK0"/>
<protein>
    <recommendedName>
        <fullName evidence="11">Na(+)-dependent phosphate cotransporter 2B</fullName>
    </recommendedName>
</protein>
<organism evidence="9 10">
    <name type="scientific">Candidula unifasciata</name>
    <dbReference type="NCBI Taxonomy" id="100452"/>
    <lineage>
        <taxon>Eukaryota</taxon>
        <taxon>Metazoa</taxon>
        <taxon>Spiralia</taxon>
        <taxon>Lophotrochozoa</taxon>
        <taxon>Mollusca</taxon>
        <taxon>Gastropoda</taxon>
        <taxon>Heterobranchia</taxon>
        <taxon>Euthyneura</taxon>
        <taxon>Panpulmonata</taxon>
        <taxon>Eupulmonata</taxon>
        <taxon>Stylommatophora</taxon>
        <taxon>Helicina</taxon>
        <taxon>Helicoidea</taxon>
        <taxon>Geomitridae</taxon>
        <taxon>Candidula</taxon>
    </lineage>
</organism>